<keyword evidence="2" id="KW-1003">Cell membrane</keyword>
<evidence type="ECO:0000313" key="8">
    <source>
        <dbReference type="Proteomes" id="UP000677913"/>
    </source>
</evidence>
<dbReference type="GO" id="GO:0022857">
    <property type="term" value="F:transmembrane transporter activity"/>
    <property type="evidence" value="ECO:0007669"/>
    <property type="project" value="InterPro"/>
</dbReference>
<feature type="transmembrane region" description="Helical" evidence="6">
    <location>
        <begin position="299"/>
        <end position="322"/>
    </location>
</feature>
<dbReference type="PIRSF" id="PIRSF006060">
    <property type="entry name" value="AA_transporter"/>
    <property type="match status" value="1"/>
</dbReference>
<feature type="transmembrane region" description="Helical" evidence="6">
    <location>
        <begin position="144"/>
        <end position="167"/>
    </location>
</feature>
<evidence type="ECO:0000256" key="6">
    <source>
        <dbReference type="SAM" id="Phobius"/>
    </source>
</evidence>
<dbReference type="EMBL" id="JAGSXH010000099">
    <property type="protein sequence ID" value="MBS2965761.1"/>
    <property type="molecule type" value="Genomic_DNA"/>
</dbReference>
<feature type="transmembrane region" description="Helical" evidence="6">
    <location>
        <begin position="393"/>
        <end position="412"/>
    </location>
</feature>
<dbReference type="InterPro" id="IPR050367">
    <property type="entry name" value="APC_superfamily"/>
</dbReference>
<feature type="transmembrane region" description="Helical" evidence="6">
    <location>
        <begin position="455"/>
        <end position="474"/>
    </location>
</feature>
<keyword evidence="3 6" id="KW-0812">Transmembrane</keyword>
<comment type="subcellular location">
    <subcellularLocation>
        <location evidence="1">Cell membrane</location>
        <topology evidence="1">Multi-pass membrane protein</topology>
    </subcellularLocation>
</comment>
<feature type="transmembrane region" description="Helical" evidence="6">
    <location>
        <begin position="52"/>
        <end position="85"/>
    </location>
</feature>
<evidence type="ECO:0000256" key="4">
    <source>
        <dbReference type="ARBA" id="ARBA00022989"/>
    </source>
</evidence>
<evidence type="ECO:0000256" key="1">
    <source>
        <dbReference type="ARBA" id="ARBA00004651"/>
    </source>
</evidence>
<feature type="transmembrane region" description="Helical" evidence="6">
    <location>
        <begin position="217"/>
        <end position="234"/>
    </location>
</feature>
<dbReference type="Gene3D" id="1.20.1740.10">
    <property type="entry name" value="Amino acid/polyamine transporter I"/>
    <property type="match status" value="1"/>
</dbReference>
<name>A0A8J7WNN1_9ACTN</name>
<dbReference type="GO" id="GO:0005886">
    <property type="term" value="C:plasma membrane"/>
    <property type="evidence" value="ECO:0007669"/>
    <property type="project" value="UniProtKB-SubCell"/>
</dbReference>
<organism evidence="7 8">
    <name type="scientific">Actinocrinis puniceicyclus</name>
    <dbReference type="NCBI Taxonomy" id="977794"/>
    <lineage>
        <taxon>Bacteria</taxon>
        <taxon>Bacillati</taxon>
        <taxon>Actinomycetota</taxon>
        <taxon>Actinomycetes</taxon>
        <taxon>Catenulisporales</taxon>
        <taxon>Actinospicaceae</taxon>
        <taxon>Actinocrinis</taxon>
    </lineage>
</organism>
<evidence type="ECO:0000313" key="7">
    <source>
        <dbReference type="EMBL" id="MBS2965761.1"/>
    </source>
</evidence>
<reference evidence="7" key="1">
    <citation type="submission" date="2021-04" db="EMBL/GenBank/DDBJ databases">
        <title>Genome based classification of Actinospica acidithermotolerans sp. nov., an actinobacterium isolated from an Indonesian hot spring.</title>
        <authorList>
            <person name="Kusuma A.B."/>
            <person name="Putra K.E."/>
            <person name="Nafisah S."/>
            <person name="Loh J."/>
            <person name="Nouioui I."/>
            <person name="Goodfellow M."/>
        </authorList>
    </citation>
    <scope>NUCLEOTIDE SEQUENCE</scope>
    <source>
        <strain evidence="7">DSM 45618</strain>
    </source>
</reference>
<dbReference type="PANTHER" id="PTHR42770">
    <property type="entry name" value="AMINO ACID TRANSPORTER-RELATED"/>
    <property type="match status" value="1"/>
</dbReference>
<evidence type="ECO:0000256" key="2">
    <source>
        <dbReference type="ARBA" id="ARBA00022475"/>
    </source>
</evidence>
<protein>
    <submittedName>
        <fullName evidence="7">APC family permease</fullName>
    </submittedName>
</protein>
<feature type="transmembrane region" description="Helical" evidence="6">
    <location>
        <begin position="255"/>
        <end position="279"/>
    </location>
</feature>
<keyword evidence="5 6" id="KW-0472">Membrane</keyword>
<feature type="transmembrane region" description="Helical" evidence="6">
    <location>
        <begin position="179"/>
        <end position="197"/>
    </location>
</feature>
<feature type="transmembrane region" description="Helical" evidence="6">
    <location>
        <begin position="354"/>
        <end position="373"/>
    </location>
</feature>
<gene>
    <name evidence="7" type="ORF">KGA66_22100</name>
</gene>
<accession>A0A8J7WNN1</accession>
<dbReference type="Proteomes" id="UP000677913">
    <property type="component" value="Unassembled WGS sequence"/>
</dbReference>
<keyword evidence="4 6" id="KW-1133">Transmembrane helix</keyword>
<comment type="caution">
    <text evidence="7">The sequence shown here is derived from an EMBL/GenBank/DDBJ whole genome shotgun (WGS) entry which is preliminary data.</text>
</comment>
<feature type="transmembrane region" description="Helical" evidence="6">
    <location>
        <begin position="106"/>
        <end position="132"/>
    </location>
</feature>
<dbReference type="Pfam" id="PF13520">
    <property type="entry name" value="AA_permease_2"/>
    <property type="match status" value="1"/>
</dbReference>
<sequence length="493" mass="51806">MYDETFGTGSSVQTALAAAPPAHESHRLRGGMLGMVDIAASTMANIGPAMSFYFGFGFLAATAGIASPLTIALAGVAVALLGHMLAEFSRALPSAGGFITFVGRTFGATAGVTTALLTGLGYIIAMASVIAITGGFLSMTLERYLGVAVPWIWPTLVLTAAAVAMMVRGVAVSTKAAGLFFGVEILVMVVISVVAIARHGAELSTAPFRPSHITNGFSGLAEGFPLAVFLFIGWENSAALAEEADNPRRNVGRAVFLSVATMSVSYMLFSYATVTGFGYDASRLGASDIPFLTLARGTVGALAFFAYFAGLTSTVGSLIAGVNSQARLIFNAGREGLLPSFIGHVHPVRRTPVYAIYTFVAVSLLLIGGWGLAHVIGGGAMDPVAFFAEASTMGTLLILLVYLTSSVALPFYYRRHRPQEFRMVRHLMLPALGSAAIAVPLYYLVKPGQPAPFDWFPYAALILLLLSVAYAVILTRRDPTLGDRIGSIVADHR</sequence>
<evidence type="ECO:0000256" key="3">
    <source>
        <dbReference type="ARBA" id="ARBA00022692"/>
    </source>
</evidence>
<keyword evidence="8" id="KW-1185">Reference proteome</keyword>
<dbReference type="PANTHER" id="PTHR42770:SF16">
    <property type="entry name" value="AMINO ACID PERMEASE"/>
    <property type="match status" value="1"/>
</dbReference>
<feature type="transmembrane region" description="Helical" evidence="6">
    <location>
        <begin position="424"/>
        <end position="443"/>
    </location>
</feature>
<proteinExistence type="predicted"/>
<dbReference type="InterPro" id="IPR002293">
    <property type="entry name" value="AA/rel_permease1"/>
</dbReference>
<evidence type="ECO:0000256" key="5">
    <source>
        <dbReference type="ARBA" id="ARBA00023136"/>
    </source>
</evidence>
<dbReference type="AlphaFoldDB" id="A0A8J7WNN1"/>